<dbReference type="Gene3D" id="3.30.1370.210">
    <property type="match status" value="1"/>
</dbReference>
<accession>A0A1M2VI82</accession>
<dbReference type="GO" id="GO:0008270">
    <property type="term" value="F:zinc ion binding"/>
    <property type="evidence" value="ECO:0007669"/>
    <property type="project" value="UniProtKB-KW"/>
</dbReference>
<dbReference type="SMART" id="SM00356">
    <property type="entry name" value="ZnF_C3H1"/>
    <property type="match status" value="2"/>
</dbReference>
<dbReference type="PANTHER" id="PTHR46423">
    <property type="entry name" value="RNA POLYMERASE II-ASSOCIATED PROTEIN 3"/>
    <property type="match status" value="1"/>
</dbReference>
<dbReference type="GO" id="GO:0101031">
    <property type="term" value="C:protein folding chaperone complex"/>
    <property type="evidence" value="ECO:0007669"/>
    <property type="project" value="TreeGrafter"/>
</dbReference>
<feature type="domain" description="C3H1-type" evidence="4">
    <location>
        <begin position="607"/>
        <end position="634"/>
    </location>
</feature>
<dbReference type="AlphaFoldDB" id="A0A1M2VI82"/>
<keyword evidence="6" id="KW-1185">Reference proteome</keyword>
<dbReference type="Gene3D" id="1.25.40.10">
    <property type="entry name" value="Tetratricopeptide repeat domain"/>
    <property type="match status" value="1"/>
</dbReference>
<dbReference type="STRING" id="154538.A0A1M2VI82"/>
<keyword evidence="2" id="KW-0479">Metal-binding</keyword>
<keyword evidence="1" id="KW-0802">TPR repeat</keyword>
<protein>
    <recommendedName>
        <fullName evidence="4">C3H1-type domain-containing protein</fullName>
    </recommendedName>
</protein>
<sequence length="786" mass="87771">MLWDYGKLRDTTFILNTNGPPKPLSGDHLSPTFTVRAQQVKDVGTDAAVYVSAQEPVSAARTLPLHANKGGPLRETEFPAAFAPLARGHVGYVGTVNGGPAATQLLLEMCGVTVTSAESGPETSRGAYTRPNGSEFGDSGLLSRQNNLHSLPHTPEDLLRHDRESRTSGFTQTEPRVDAPSQVRPTVIILQVSRSLPLRTSHAQLVNGLEKNAIVHMVQDYAAFYRHMDVFPRPQAVVVADGRICESMFDEITFKLIGYARSGGRVVLGAGFSYSLDHPLLRPFFRRWCVPWDIGFPRPVEKTYALSPRGVPSPLSSSALFPAFNAAVHLIYTSCPIHVVYGQVTPQAHNQSHWAQPYDIALNTCAAGWSPIGEGFLGYVGDVDWEQALARLTIEMCGVAVAPGDLGPRMANLVGTLPVPEVEVPLPSPNRTRQVEVMLRAKQRAEMREKKGEKFKDEGNAKFKAGDYLGAAQCYRNAAVHDSPRPVYMANLAAAFLKLGRWDIAHSAASRALYHDPKSKKARFRRAMARKHLKRYSGAKLDLQKFIFLDMTKMNEVGFREFQILDELQAQGDEVKWPLSAGEGEADEEEEWLEVEELSDSEDFKHTSNAGPCKDYNHKGCSKGDECPHSHAPMEVVTTRDELGRNVCMYWLIDACPKGDACEYAHDKTYLPPSGWWMDEKRQGRIRERIGRMVALAGRPYPGVRLLMDLSPKPWIYEPWALVPYAPTTEERKAWEGRRNWALKSYIWGEMAFYEIDPSAPDAIRGAVVHYIEWTNEKRFNIRERG</sequence>
<evidence type="ECO:0000256" key="2">
    <source>
        <dbReference type="PROSITE-ProRule" id="PRU00723"/>
    </source>
</evidence>
<gene>
    <name evidence="5" type="ORF">TRAPUB_1900</name>
</gene>
<organism evidence="5 6">
    <name type="scientific">Trametes pubescens</name>
    <name type="common">White-rot fungus</name>
    <dbReference type="NCBI Taxonomy" id="154538"/>
    <lineage>
        <taxon>Eukaryota</taxon>
        <taxon>Fungi</taxon>
        <taxon>Dikarya</taxon>
        <taxon>Basidiomycota</taxon>
        <taxon>Agaricomycotina</taxon>
        <taxon>Agaricomycetes</taxon>
        <taxon>Polyporales</taxon>
        <taxon>Polyporaceae</taxon>
        <taxon>Trametes</taxon>
    </lineage>
</organism>
<dbReference type="InterPro" id="IPR000571">
    <property type="entry name" value="Znf_CCCH"/>
</dbReference>
<dbReference type="OrthoDB" id="2753512at2759"/>
<feature type="domain" description="C3H1-type" evidence="4">
    <location>
        <begin position="642"/>
        <end position="669"/>
    </location>
</feature>
<evidence type="ECO:0000313" key="6">
    <source>
        <dbReference type="Proteomes" id="UP000184267"/>
    </source>
</evidence>
<dbReference type="InterPro" id="IPR011990">
    <property type="entry name" value="TPR-like_helical_dom_sf"/>
</dbReference>
<name>A0A1M2VI82_TRAPU</name>
<dbReference type="Proteomes" id="UP000184267">
    <property type="component" value="Unassembled WGS sequence"/>
</dbReference>
<keyword evidence="2" id="KW-0862">Zinc</keyword>
<feature type="compositionally biased region" description="Basic and acidic residues" evidence="3">
    <location>
        <begin position="154"/>
        <end position="166"/>
    </location>
</feature>
<feature type="region of interest" description="Disordered" evidence="3">
    <location>
        <begin position="117"/>
        <end position="177"/>
    </location>
</feature>
<dbReference type="InterPro" id="IPR051966">
    <property type="entry name" value="RPAP3"/>
</dbReference>
<evidence type="ECO:0000256" key="1">
    <source>
        <dbReference type="ARBA" id="ARBA00022803"/>
    </source>
</evidence>
<evidence type="ECO:0000256" key="3">
    <source>
        <dbReference type="SAM" id="MobiDB-lite"/>
    </source>
</evidence>
<feature type="zinc finger region" description="C3H1-type" evidence="2">
    <location>
        <begin position="642"/>
        <end position="669"/>
    </location>
</feature>
<proteinExistence type="predicted"/>
<dbReference type="PANTHER" id="PTHR46423:SF1">
    <property type="entry name" value="RNA POLYMERASE II-ASSOCIATED PROTEIN 3"/>
    <property type="match status" value="1"/>
</dbReference>
<keyword evidence="2" id="KW-0863">Zinc-finger</keyword>
<comment type="caution">
    <text evidence="5">The sequence shown here is derived from an EMBL/GenBank/DDBJ whole genome shotgun (WGS) entry which is preliminary data.</text>
</comment>
<evidence type="ECO:0000259" key="4">
    <source>
        <dbReference type="PROSITE" id="PS50103"/>
    </source>
</evidence>
<reference evidence="5 6" key="1">
    <citation type="submission" date="2016-10" db="EMBL/GenBank/DDBJ databases">
        <title>Genome sequence of the basidiomycete white-rot fungus Trametes pubescens.</title>
        <authorList>
            <person name="Makela M.R."/>
            <person name="Granchi Z."/>
            <person name="Peng M."/>
            <person name="De Vries R.P."/>
            <person name="Grigoriev I."/>
            <person name="Riley R."/>
            <person name="Hilden K."/>
        </authorList>
    </citation>
    <scope>NUCLEOTIDE SEQUENCE [LARGE SCALE GENOMIC DNA]</scope>
    <source>
        <strain evidence="5 6">FBCC735</strain>
    </source>
</reference>
<dbReference type="EMBL" id="MNAD01001207">
    <property type="protein sequence ID" value="OJT07223.1"/>
    <property type="molecule type" value="Genomic_DNA"/>
</dbReference>
<dbReference type="SUPFAM" id="SSF48452">
    <property type="entry name" value="TPR-like"/>
    <property type="match status" value="1"/>
</dbReference>
<dbReference type="PROSITE" id="PS50103">
    <property type="entry name" value="ZF_C3H1"/>
    <property type="match status" value="2"/>
</dbReference>
<feature type="zinc finger region" description="C3H1-type" evidence="2">
    <location>
        <begin position="607"/>
        <end position="634"/>
    </location>
</feature>
<evidence type="ECO:0000313" key="5">
    <source>
        <dbReference type="EMBL" id="OJT07223.1"/>
    </source>
</evidence>